<feature type="region of interest" description="Disordered" evidence="1">
    <location>
        <begin position="116"/>
        <end position="268"/>
    </location>
</feature>
<proteinExistence type="predicted"/>
<feature type="compositionally biased region" description="Basic and acidic residues" evidence="1">
    <location>
        <begin position="205"/>
        <end position="217"/>
    </location>
</feature>
<protein>
    <submittedName>
        <fullName evidence="2">Uncharacterized protein</fullName>
    </submittedName>
</protein>
<keyword evidence="3" id="KW-1185">Reference proteome</keyword>
<name>A0A6D2J0G5_9BRAS</name>
<feature type="compositionally biased region" description="Basic and acidic residues" evidence="1">
    <location>
        <begin position="233"/>
        <end position="244"/>
    </location>
</feature>
<feature type="compositionally biased region" description="Acidic residues" evidence="1">
    <location>
        <begin position="138"/>
        <end position="181"/>
    </location>
</feature>
<dbReference type="OrthoDB" id="1114123at2759"/>
<gene>
    <name evidence="2" type="ORF">MERR_LOCUS20223</name>
</gene>
<accession>A0A6D2J0G5</accession>
<evidence type="ECO:0000256" key="1">
    <source>
        <dbReference type="SAM" id="MobiDB-lite"/>
    </source>
</evidence>
<dbReference type="AlphaFoldDB" id="A0A6D2J0G5"/>
<feature type="compositionally biased region" description="Acidic residues" evidence="1">
    <location>
        <begin position="245"/>
        <end position="268"/>
    </location>
</feature>
<dbReference type="EMBL" id="CACVBM020001129">
    <property type="protein sequence ID" value="CAA7032988.1"/>
    <property type="molecule type" value="Genomic_DNA"/>
</dbReference>
<sequence>MRGDVMVNLTFHFGGTMIREGEDYKYLGELGMKTVSWELYDISWAKFVHFSKHEEKIEAPIRFIWYKEREKEMKTVNYLFDESSEDMFLLICLAKEAGEAEIFLEYDCRERSEPQYLTSSRHEDRQVGDDETVNNFQENEDENYSDSDEEIDRPKEDEEPEQSEDEIHEEEADDGDDEGSNGDETVAEQGDANVDDGEDVVEDAGDGRNDDRFRSVFEEGESSEPVKEAYQNSEEKEAAERKAEESEEECVIEEDAEYPDTPLESDEE</sequence>
<comment type="caution">
    <text evidence="2">The sequence shown here is derived from an EMBL/GenBank/DDBJ whole genome shotgun (WGS) entry which is preliminary data.</text>
</comment>
<evidence type="ECO:0000313" key="2">
    <source>
        <dbReference type="EMBL" id="CAA7032988.1"/>
    </source>
</evidence>
<reference evidence="2" key="1">
    <citation type="submission" date="2020-01" db="EMBL/GenBank/DDBJ databases">
        <authorList>
            <person name="Mishra B."/>
        </authorList>
    </citation>
    <scope>NUCLEOTIDE SEQUENCE [LARGE SCALE GENOMIC DNA]</scope>
</reference>
<feature type="compositionally biased region" description="Acidic residues" evidence="1">
    <location>
        <begin position="193"/>
        <end position="204"/>
    </location>
</feature>
<dbReference type="Proteomes" id="UP000467841">
    <property type="component" value="Unassembled WGS sequence"/>
</dbReference>
<evidence type="ECO:0000313" key="3">
    <source>
        <dbReference type="Proteomes" id="UP000467841"/>
    </source>
</evidence>
<organism evidence="2 3">
    <name type="scientific">Microthlaspi erraticum</name>
    <dbReference type="NCBI Taxonomy" id="1685480"/>
    <lineage>
        <taxon>Eukaryota</taxon>
        <taxon>Viridiplantae</taxon>
        <taxon>Streptophyta</taxon>
        <taxon>Embryophyta</taxon>
        <taxon>Tracheophyta</taxon>
        <taxon>Spermatophyta</taxon>
        <taxon>Magnoliopsida</taxon>
        <taxon>eudicotyledons</taxon>
        <taxon>Gunneridae</taxon>
        <taxon>Pentapetalae</taxon>
        <taxon>rosids</taxon>
        <taxon>malvids</taxon>
        <taxon>Brassicales</taxon>
        <taxon>Brassicaceae</taxon>
        <taxon>Coluteocarpeae</taxon>
        <taxon>Microthlaspi</taxon>
    </lineage>
</organism>